<reference evidence="2" key="1">
    <citation type="journal article" date="2017" name="Genome Biol.">
        <title>Comparative genomics reveals high biological diversity and specific adaptations in the industrially and medically important fungal genus Aspergillus.</title>
        <authorList>
            <person name="de Vries R.P."/>
            <person name="Riley R."/>
            <person name="Wiebenga A."/>
            <person name="Aguilar-Osorio G."/>
            <person name="Amillis S."/>
            <person name="Uchima C.A."/>
            <person name="Anderluh G."/>
            <person name="Asadollahi M."/>
            <person name="Askin M."/>
            <person name="Barry K."/>
            <person name="Battaglia E."/>
            <person name="Bayram O."/>
            <person name="Benocci T."/>
            <person name="Braus-Stromeyer S.A."/>
            <person name="Caldana C."/>
            <person name="Canovas D."/>
            <person name="Cerqueira G.C."/>
            <person name="Chen F."/>
            <person name="Chen W."/>
            <person name="Choi C."/>
            <person name="Clum A."/>
            <person name="Dos Santos R.A."/>
            <person name="Damasio A.R."/>
            <person name="Diallinas G."/>
            <person name="Emri T."/>
            <person name="Fekete E."/>
            <person name="Flipphi M."/>
            <person name="Freyberg S."/>
            <person name="Gallo A."/>
            <person name="Gournas C."/>
            <person name="Habgood R."/>
            <person name="Hainaut M."/>
            <person name="Harispe M.L."/>
            <person name="Henrissat B."/>
            <person name="Hilden K.S."/>
            <person name="Hope R."/>
            <person name="Hossain A."/>
            <person name="Karabika E."/>
            <person name="Karaffa L."/>
            <person name="Karanyi Z."/>
            <person name="Krasevec N."/>
            <person name="Kuo A."/>
            <person name="Kusch H."/>
            <person name="LaButti K."/>
            <person name="Lagendijk E.L."/>
            <person name="Lapidus A."/>
            <person name="Levasseur A."/>
            <person name="Lindquist E."/>
            <person name="Lipzen A."/>
            <person name="Logrieco A.F."/>
            <person name="MacCabe A."/>
            <person name="Maekelae M.R."/>
            <person name="Malavazi I."/>
            <person name="Melin P."/>
            <person name="Meyer V."/>
            <person name="Mielnichuk N."/>
            <person name="Miskei M."/>
            <person name="Molnar A.P."/>
            <person name="Mule G."/>
            <person name="Ngan C.Y."/>
            <person name="Orejas M."/>
            <person name="Orosz E."/>
            <person name="Ouedraogo J.P."/>
            <person name="Overkamp K.M."/>
            <person name="Park H.-S."/>
            <person name="Perrone G."/>
            <person name="Piumi F."/>
            <person name="Punt P.J."/>
            <person name="Ram A.F."/>
            <person name="Ramon A."/>
            <person name="Rauscher S."/>
            <person name="Record E."/>
            <person name="Riano-Pachon D.M."/>
            <person name="Robert V."/>
            <person name="Roehrig J."/>
            <person name="Ruller R."/>
            <person name="Salamov A."/>
            <person name="Salih N.S."/>
            <person name="Samson R.A."/>
            <person name="Sandor E."/>
            <person name="Sanguinetti M."/>
            <person name="Schuetze T."/>
            <person name="Sepcic K."/>
            <person name="Shelest E."/>
            <person name="Sherlock G."/>
            <person name="Sophianopoulou V."/>
            <person name="Squina F.M."/>
            <person name="Sun H."/>
            <person name="Susca A."/>
            <person name="Todd R.B."/>
            <person name="Tsang A."/>
            <person name="Unkles S.E."/>
            <person name="van de Wiele N."/>
            <person name="van Rossen-Uffink D."/>
            <person name="Oliveira J.V."/>
            <person name="Vesth T.C."/>
            <person name="Visser J."/>
            <person name="Yu J.-H."/>
            <person name="Zhou M."/>
            <person name="Andersen M.R."/>
            <person name="Archer D.B."/>
            <person name="Baker S.E."/>
            <person name="Benoit I."/>
            <person name="Brakhage A.A."/>
            <person name="Braus G.H."/>
            <person name="Fischer R."/>
            <person name="Frisvad J.C."/>
            <person name="Goldman G.H."/>
            <person name="Houbraken J."/>
            <person name="Oakley B."/>
            <person name="Pocsi I."/>
            <person name="Scazzocchio C."/>
            <person name="Seiboth B."/>
            <person name="vanKuyk P.A."/>
            <person name="Wortman J."/>
            <person name="Dyer P.S."/>
            <person name="Grigoriev I.V."/>
        </authorList>
    </citation>
    <scope>NUCLEOTIDE SEQUENCE [LARGE SCALE GENOMIC DNA]</scope>
    <source>
        <strain evidence="2">CBS 106.47</strain>
    </source>
</reference>
<dbReference type="VEuPathDB" id="FungiDB:ASPFODRAFT_53972"/>
<proteinExistence type="predicted"/>
<sequence>MKPDVLQPPRSMLVPGFPPYGIRARILITRGLTLIQPARETTRTITVSVSYVQRLFAVVDVLYNFELFHFLFSGVVFKKALTKDISSTFTRLV</sequence>
<dbReference type="EMBL" id="KV878261">
    <property type="protein sequence ID" value="OJZ80096.1"/>
    <property type="molecule type" value="Genomic_DNA"/>
</dbReference>
<dbReference type="Proteomes" id="UP000184063">
    <property type="component" value="Unassembled WGS sequence"/>
</dbReference>
<gene>
    <name evidence="1" type="ORF">ASPFODRAFT_53972</name>
</gene>
<protein>
    <submittedName>
        <fullName evidence="1">Uncharacterized protein</fullName>
    </submittedName>
</protein>
<evidence type="ECO:0000313" key="1">
    <source>
        <dbReference type="EMBL" id="OJZ80096.1"/>
    </source>
</evidence>
<evidence type="ECO:0000313" key="2">
    <source>
        <dbReference type="Proteomes" id="UP000184063"/>
    </source>
</evidence>
<accession>A0A1M3T039</accession>
<organism evidence="1 2">
    <name type="scientific">Aspergillus luchuensis (strain CBS 106.47)</name>
    <dbReference type="NCBI Taxonomy" id="1137211"/>
    <lineage>
        <taxon>Eukaryota</taxon>
        <taxon>Fungi</taxon>
        <taxon>Dikarya</taxon>
        <taxon>Ascomycota</taxon>
        <taxon>Pezizomycotina</taxon>
        <taxon>Eurotiomycetes</taxon>
        <taxon>Eurotiomycetidae</taxon>
        <taxon>Eurotiales</taxon>
        <taxon>Aspergillaceae</taxon>
        <taxon>Aspergillus</taxon>
        <taxon>Aspergillus subgen. Circumdati</taxon>
    </lineage>
</organism>
<dbReference type="AlphaFoldDB" id="A0A1M3T039"/>
<name>A0A1M3T039_ASPLC</name>